<keyword evidence="1" id="KW-0175">Coiled coil</keyword>
<dbReference type="Gene3D" id="1.10.260.40">
    <property type="entry name" value="lambda repressor-like DNA-binding domains"/>
    <property type="match status" value="1"/>
</dbReference>
<dbReference type="GO" id="GO:0003677">
    <property type="term" value="F:DNA binding"/>
    <property type="evidence" value="ECO:0007669"/>
    <property type="project" value="InterPro"/>
</dbReference>
<proteinExistence type="predicted"/>
<gene>
    <name evidence="3" type="ORF">CINF_1227</name>
</gene>
<dbReference type="AlphaFoldDB" id="A0A7H9CN97"/>
<feature type="domain" description="HTH cro/C1-type" evidence="2">
    <location>
        <begin position="7"/>
        <end position="62"/>
    </location>
</feature>
<evidence type="ECO:0000313" key="4">
    <source>
        <dbReference type="Proteomes" id="UP000509414"/>
    </source>
</evidence>
<evidence type="ECO:0000256" key="1">
    <source>
        <dbReference type="SAM" id="Coils"/>
    </source>
</evidence>
<dbReference type="SMART" id="SM00530">
    <property type="entry name" value="HTH_XRE"/>
    <property type="match status" value="1"/>
</dbReference>
<dbReference type="EMBL" id="CP049075">
    <property type="protein sequence ID" value="QLI05714.1"/>
    <property type="molecule type" value="Genomic_DNA"/>
</dbReference>
<dbReference type="Pfam" id="PF01381">
    <property type="entry name" value="HTH_3"/>
    <property type="match status" value="1"/>
</dbReference>
<accession>A0A7H9CN97</accession>
<protein>
    <recommendedName>
        <fullName evidence="2">HTH cro/C1-type domain-containing protein</fullName>
    </recommendedName>
</protein>
<reference evidence="3 4" key="1">
    <citation type="submission" date="2020-02" db="EMBL/GenBank/DDBJ databases">
        <title>Complete genome sequence of the novel Campylobacter species Candidatus Campylobacter infans.</title>
        <authorList>
            <person name="Duim B."/>
            <person name="Zomer A."/>
            <person name="van der Graaf L."/>
            <person name="Wagenaar J."/>
        </authorList>
    </citation>
    <scope>NUCLEOTIDE SEQUENCE [LARGE SCALE GENOMIC DNA]</scope>
    <source>
        <strain evidence="3 4">19S00001</strain>
    </source>
</reference>
<dbReference type="InterPro" id="IPR001387">
    <property type="entry name" value="Cro/C1-type_HTH"/>
</dbReference>
<feature type="coiled-coil region" evidence="1">
    <location>
        <begin position="56"/>
        <end position="83"/>
    </location>
</feature>
<sequence length="99" mass="12129">MEIARKIRESRERKRMTQKELAEKIRITTKTLQNYENGSTKPNKAILDEILKILEIRETNEKEQEQENELLRYFRKLNEIEKEFYIADMKTRILKKEIE</sequence>
<dbReference type="SUPFAM" id="SSF47413">
    <property type="entry name" value="lambda repressor-like DNA-binding domains"/>
    <property type="match status" value="1"/>
</dbReference>
<name>A0A7H9CN97_9BACT</name>
<dbReference type="Proteomes" id="UP000509414">
    <property type="component" value="Chromosome"/>
</dbReference>
<dbReference type="CDD" id="cd00093">
    <property type="entry name" value="HTH_XRE"/>
    <property type="match status" value="1"/>
</dbReference>
<dbReference type="PROSITE" id="PS50943">
    <property type="entry name" value="HTH_CROC1"/>
    <property type="match status" value="1"/>
</dbReference>
<dbReference type="InterPro" id="IPR010982">
    <property type="entry name" value="Lambda_DNA-bd_dom_sf"/>
</dbReference>
<dbReference type="RefSeq" id="WP_179974893.1">
    <property type="nucleotide sequence ID" value="NZ_CP049075.1"/>
</dbReference>
<evidence type="ECO:0000313" key="3">
    <source>
        <dbReference type="EMBL" id="QLI05714.1"/>
    </source>
</evidence>
<evidence type="ECO:0000259" key="2">
    <source>
        <dbReference type="PROSITE" id="PS50943"/>
    </source>
</evidence>
<organism evidence="3 4">
    <name type="scientific">Candidatus Campylobacter infans</name>
    <dbReference type="NCBI Taxonomy" id="2561898"/>
    <lineage>
        <taxon>Bacteria</taxon>
        <taxon>Pseudomonadati</taxon>
        <taxon>Campylobacterota</taxon>
        <taxon>Epsilonproteobacteria</taxon>
        <taxon>Campylobacterales</taxon>
        <taxon>Campylobacteraceae</taxon>
        <taxon>Campylobacter</taxon>
    </lineage>
</organism>
<keyword evidence="4" id="KW-1185">Reference proteome</keyword>
<dbReference type="KEGG" id="cinf:CINF_1227"/>